<dbReference type="RefSeq" id="WP_090378027.1">
    <property type="nucleotide sequence ID" value="NZ_FNLC01000001.1"/>
</dbReference>
<dbReference type="OrthoDB" id="125215at2157"/>
<keyword evidence="2" id="KW-0472">Membrane</keyword>
<dbReference type="AlphaFoldDB" id="A0A1H1B656"/>
<dbReference type="STRING" id="1095778.SAMN04489842_0937"/>
<protein>
    <submittedName>
        <fullName evidence="3">Uncharacterized protein</fullName>
    </submittedName>
</protein>
<feature type="region of interest" description="Disordered" evidence="1">
    <location>
        <begin position="1"/>
        <end position="24"/>
    </location>
</feature>
<feature type="transmembrane region" description="Helical" evidence="2">
    <location>
        <begin position="35"/>
        <end position="53"/>
    </location>
</feature>
<reference evidence="4" key="1">
    <citation type="submission" date="2016-10" db="EMBL/GenBank/DDBJ databases">
        <authorList>
            <person name="Varghese N."/>
            <person name="Submissions S."/>
        </authorList>
    </citation>
    <scope>NUCLEOTIDE SEQUENCE [LARGE SCALE GENOMIC DNA]</scope>
    <source>
        <strain evidence="4">DSM 24767</strain>
    </source>
</reference>
<feature type="compositionally biased region" description="Basic and acidic residues" evidence="1">
    <location>
        <begin position="7"/>
        <end position="19"/>
    </location>
</feature>
<keyword evidence="4" id="KW-1185">Reference proteome</keyword>
<proteinExistence type="predicted"/>
<keyword evidence="2" id="KW-1133">Transmembrane helix</keyword>
<evidence type="ECO:0000256" key="1">
    <source>
        <dbReference type="SAM" id="MobiDB-lite"/>
    </source>
</evidence>
<dbReference type="EMBL" id="FNLC01000001">
    <property type="protein sequence ID" value="SDQ47392.1"/>
    <property type="molecule type" value="Genomic_DNA"/>
</dbReference>
<name>A0A1H1B656_NATTX</name>
<evidence type="ECO:0000256" key="2">
    <source>
        <dbReference type="SAM" id="Phobius"/>
    </source>
</evidence>
<organism evidence="3 4">
    <name type="scientific">Natronobacterium texcoconense</name>
    <dbReference type="NCBI Taxonomy" id="1095778"/>
    <lineage>
        <taxon>Archaea</taxon>
        <taxon>Methanobacteriati</taxon>
        <taxon>Methanobacteriota</taxon>
        <taxon>Stenosarchaea group</taxon>
        <taxon>Halobacteria</taxon>
        <taxon>Halobacteriales</taxon>
        <taxon>Natrialbaceae</taxon>
        <taxon>Natronobacterium</taxon>
    </lineage>
</organism>
<keyword evidence="2" id="KW-0812">Transmembrane</keyword>
<gene>
    <name evidence="3" type="ORF">SAMN04489842_0937</name>
</gene>
<dbReference type="InterPro" id="IPR056613">
    <property type="entry name" value="DUF7287"/>
</dbReference>
<evidence type="ECO:0000313" key="3">
    <source>
        <dbReference type="EMBL" id="SDQ47392.1"/>
    </source>
</evidence>
<dbReference type="Pfam" id="PF23958">
    <property type="entry name" value="DUF7287"/>
    <property type="match status" value="1"/>
</dbReference>
<evidence type="ECO:0000313" key="4">
    <source>
        <dbReference type="Proteomes" id="UP000198848"/>
    </source>
</evidence>
<sequence>MIRKHTRDGEHARGDERRSRSAIVRQERAQTAQDFAVGIGIFILAIAFVFAFLPSILTPYDTATGGAETAQADRIADQIVENLSTGGPNEIDDHTLLNEYSEWDDAEFAEKFGLRTVDDGDVLVDRINVELQYLDRTPVDEMDDPIGVEYEDQPAASSARIVSVAGDEIDDEEPAYRLVVRIW</sequence>
<dbReference type="Proteomes" id="UP000198848">
    <property type="component" value="Unassembled WGS sequence"/>
</dbReference>
<accession>A0A1H1B656</accession>